<feature type="binding site" evidence="7">
    <location>
        <position position="49"/>
    </location>
    <ligand>
        <name>S-adenosyl-L-methionine</name>
        <dbReference type="ChEBI" id="CHEBI:59789"/>
    </ligand>
</feature>
<evidence type="ECO:0000256" key="7">
    <source>
        <dbReference type="HAMAP-Rule" id="MF_01007"/>
    </source>
</evidence>
<evidence type="ECO:0000313" key="9">
    <source>
        <dbReference type="Proteomes" id="UP000002574"/>
    </source>
</evidence>
<dbReference type="AlphaFoldDB" id="D3DHW2"/>
<dbReference type="KEGG" id="hth:HTH_0955"/>
<dbReference type="InterPro" id="IPR029063">
    <property type="entry name" value="SAM-dependent_MTases_sf"/>
</dbReference>
<keyword evidence="6 7" id="KW-0949">S-adenosyl-L-methionine</keyword>
<dbReference type="Gene3D" id="3.40.50.150">
    <property type="entry name" value="Vaccinia Virus protein VP39"/>
    <property type="match status" value="1"/>
</dbReference>
<dbReference type="PIRSF" id="PIRSF004486">
    <property type="entry name" value="MraW"/>
    <property type="match status" value="1"/>
</dbReference>
<proteinExistence type="inferred from homology"/>
<feature type="binding site" evidence="7">
    <location>
        <position position="97"/>
    </location>
    <ligand>
        <name>S-adenosyl-L-methionine</name>
        <dbReference type="ChEBI" id="CHEBI:59789"/>
    </ligand>
</feature>
<evidence type="ECO:0000256" key="6">
    <source>
        <dbReference type="ARBA" id="ARBA00022691"/>
    </source>
</evidence>
<evidence type="ECO:0000256" key="3">
    <source>
        <dbReference type="ARBA" id="ARBA00022552"/>
    </source>
</evidence>
<evidence type="ECO:0000256" key="5">
    <source>
        <dbReference type="ARBA" id="ARBA00022679"/>
    </source>
</evidence>
<dbReference type="GO" id="GO:0005737">
    <property type="term" value="C:cytoplasm"/>
    <property type="evidence" value="ECO:0007669"/>
    <property type="project" value="UniProtKB-SubCell"/>
</dbReference>
<dbReference type="Pfam" id="PF01795">
    <property type="entry name" value="Methyltransf_5"/>
    <property type="match status" value="1"/>
</dbReference>
<keyword evidence="2 7" id="KW-0963">Cytoplasm</keyword>
<dbReference type="EMBL" id="AP011112">
    <property type="protein sequence ID" value="BAI69414.1"/>
    <property type="molecule type" value="Genomic_DNA"/>
</dbReference>
<dbReference type="OrthoDB" id="9806637at2"/>
<dbReference type="SUPFAM" id="SSF53335">
    <property type="entry name" value="S-adenosyl-L-methionine-dependent methyltransferases"/>
    <property type="match status" value="1"/>
</dbReference>
<comment type="function">
    <text evidence="7">Specifically methylates the N4 position of cytidine in position 1402 (C1402) of 16S rRNA.</text>
</comment>
<evidence type="ECO:0000256" key="2">
    <source>
        <dbReference type="ARBA" id="ARBA00022490"/>
    </source>
</evidence>
<keyword evidence="9" id="KW-1185">Reference proteome</keyword>
<feature type="binding site" evidence="7">
    <location>
        <position position="104"/>
    </location>
    <ligand>
        <name>S-adenosyl-L-methionine</name>
        <dbReference type="ChEBI" id="CHEBI:59789"/>
    </ligand>
</feature>
<dbReference type="InterPro" id="IPR023397">
    <property type="entry name" value="SAM-dep_MeTrfase_MraW_recog"/>
</dbReference>
<comment type="subcellular location">
    <subcellularLocation>
        <location evidence="7">Cytoplasm</location>
    </subcellularLocation>
</comment>
<dbReference type="NCBIfam" id="TIGR00006">
    <property type="entry name" value="16S rRNA (cytosine(1402)-N(4))-methyltransferase RsmH"/>
    <property type="match status" value="1"/>
</dbReference>
<evidence type="ECO:0000313" key="8">
    <source>
        <dbReference type="EMBL" id="BAI69414.1"/>
    </source>
</evidence>
<reference evidence="8 9" key="1">
    <citation type="journal article" date="2010" name="J. Bacteriol.">
        <title>Complete genome sequence of the thermophilic, obligately chemolithoautotrophic hydrogen-oxidizing bacterium Hydrogenobacter thermophilus TK-6.</title>
        <authorList>
            <person name="Arai H."/>
            <person name="Kanbe H."/>
            <person name="Ishii M."/>
            <person name="Igarashi Y."/>
        </authorList>
    </citation>
    <scope>NUCLEOTIDE SEQUENCE [LARGE SCALE GENOMIC DNA]</scope>
    <source>
        <strain evidence="9">DSM 6534 / IAM 12695 / TK-6 [Tokyo]</strain>
    </source>
</reference>
<gene>
    <name evidence="8" type="primary">mraW</name>
    <name evidence="7" type="synonym">rsmH</name>
    <name evidence="8" type="ordered locus">HTH_0955</name>
</gene>
<organism evidence="8 9">
    <name type="scientific">Hydrogenobacter thermophilus (strain DSM 6534 / IAM 12695 / TK-6)</name>
    <dbReference type="NCBI Taxonomy" id="608538"/>
    <lineage>
        <taxon>Bacteria</taxon>
        <taxon>Pseudomonadati</taxon>
        <taxon>Aquificota</taxon>
        <taxon>Aquificia</taxon>
        <taxon>Aquificales</taxon>
        <taxon>Aquificaceae</taxon>
        <taxon>Hydrogenobacter</taxon>
    </lineage>
</organism>
<dbReference type="GO" id="GO:0071424">
    <property type="term" value="F:rRNA (cytosine-N4-)-methyltransferase activity"/>
    <property type="evidence" value="ECO:0007669"/>
    <property type="project" value="UniProtKB-UniRule"/>
</dbReference>
<dbReference type="FunFam" id="1.10.150.170:FF:000001">
    <property type="entry name" value="Ribosomal RNA small subunit methyltransferase H"/>
    <property type="match status" value="1"/>
</dbReference>
<dbReference type="PANTHER" id="PTHR11265:SF0">
    <property type="entry name" value="12S RRNA N4-METHYLCYTIDINE METHYLTRANSFERASE"/>
    <property type="match status" value="1"/>
</dbReference>
<dbReference type="InterPro" id="IPR002903">
    <property type="entry name" value="RsmH"/>
</dbReference>
<comment type="similarity">
    <text evidence="1 7">Belongs to the methyltransferase superfamily. RsmH family.</text>
</comment>
<dbReference type="SUPFAM" id="SSF81799">
    <property type="entry name" value="Putative methyltransferase TM0872, insert domain"/>
    <property type="match status" value="1"/>
</dbReference>
<dbReference type="Proteomes" id="UP000002574">
    <property type="component" value="Chromosome"/>
</dbReference>
<dbReference type="HAMAP" id="MF_01007">
    <property type="entry name" value="16SrRNA_methyltr_H"/>
    <property type="match status" value="1"/>
</dbReference>
<dbReference type="RefSeq" id="WP_012963594.1">
    <property type="nucleotide sequence ID" value="NC_013799.1"/>
</dbReference>
<feature type="binding site" evidence="7">
    <location>
        <begin position="30"/>
        <end position="32"/>
    </location>
    <ligand>
        <name>S-adenosyl-L-methionine</name>
        <dbReference type="ChEBI" id="CHEBI:59789"/>
    </ligand>
</feature>
<dbReference type="STRING" id="608538.HTH_0955"/>
<keyword evidence="4 7" id="KW-0489">Methyltransferase</keyword>
<evidence type="ECO:0000256" key="4">
    <source>
        <dbReference type="ARBA" id="ARBA00022603"/>
    </source>
</evidence>
<feature type="binding site" evidence="7">
    <location>
        <position position="76"/>
    </location>
    <ligand>
        <name>S-adenosyl-L-methionine</name>
        <dbReference type="ChEBI" id="CHEBI:59789"/>
    </ligand>
</feature>
<accession>D3DHW2</accession>
<dbReference type="GO" id="GO:0070475">
    <property type="term" value="P:rRNA base methylation"/>
    <property type="evidence" value="ECO:0007669"/>
    <property type="project" value="UniProtKB-UniRule"/>
</dbReference>
<dbReference type="PATRIC" id="fig|608538.5.peg.971"/>
<dbReference type="Gene3D" id="1.10.150.170">
    <property type="entry name" value="Putative methyltransferase TM0872, insert domain"/>
    <property type="match status" value="1"/>
</dbReference>
<dbReference type="eggNOG" id="COG0275">
    <property type="taxonomic scope" value="Bacteria"/>
</dbReference>
<protein>
    <recommendedName>
        <fullName evidence="7">Ribosomal RNA small subunit methyltransferase H</fullName>
        <ecNumber evidence="7">2.1.1.199</ecNumber>
    </recommendedName>
    <alternativeName>
        <fullName evidence="7">16S rRNA m(4)C1402 methyltransferase</fullName>
    </alternativeName>
    <alternativeName>
        <fullName evidence="7">rRNA (cytosine-N(4)-)-methyltransferase RsmH</fullName>
    </alternativeName>
</protein>
<name>D3DHW2_HYDTT</name>
<keyword evidence="3 7" id="KW-0698">rRNA processing</keyword>
<dbReference type="EC" id="2.1.1.199" evidence="7"/>
<comment type="catalytic activity">
    <reaction evidence="7">
        <text>cytidine(1402) in 16S rRNA + S-adenosyl-L-methionine = N(4)-methylcytidine(1402) in 16S rRNA + S-adenosyl-L-homocysteine + H(+)</text>
        <dbReference type="Rhea" id="RHEA:42928"/>
        <dbReference type="Rhea" id="RHEA-COMP:10286"/>
        <dbReference type="Rhea" id="RHEA-COMP:10287"/>
        <dbReference type="ChEBI" id="CHEBI:15378"/>
        <dbReference type="ChEBI" id="CHEBI:57856"/>
        <dbReference type="ChEBI" id="CHEBI:59789"/>
        <dbReference type="ChEBI" id="CHEBI:74506"/>
        <dbReference type="ChEBI" id="CHEBI:82748"/>
        <dbReference type="EC" id="2.1.1.199"/>
    </reaction>
</comment>
<sequence>MHIPVLLKESVDLLVWRTGGVYVDATVGLGGHTKGILERDPRAFVIGIDRDPHALKLAEENLKDFEGRFCLYQANFRYLDEVLKQEGIKEVDGFLFDLGVSMLQLKSPRGFSFQRDEPLDMRMNPEDKKTAYQVINTYSERDLVRILKEYGEEPNASRIARAIVMHRTKKPIETTGELVSIITSLIPYRRGRVHPATRIFQAIRIEVNEELISLEEALEKTPRFLKKGGRLVVISFHSLEDRIVKNFFKRHTDIFKLLTKKPIRPTLQEMKKNPASRSAKLRAGERI</sequence>
<keyword evidence="5 7" id="KW-0808">Transferase</keyword>
<dbReference type="KEGG" id="hte:Hydth_0951"/>
<dbReference type="PANTHER" id="PTHR11265">
    <property type="entry name" value="S-ADENOSYL-METHYLTRANSFERASE MRAW"/>
    <property type="match status" value="1"/>
</dbReference>
<evidence type="ECO:0000256" key="1">
    <source>
        <dbReference type="ARBA" id="ARBA00010396"/>
    </source>
</evidence>